<dbReference type="GO" id="GO:0005829">
    <property type="term" value="C:cytosol"/>
    <property type="evidence" value="ECO:0007669"/>
    <property type="project" value="TreeGrafter"/>
</dbReference>
<evidence type="ECO:0000256" key="5">
    <source>
        <dbReference type="SAM" id="MobiDB-lite"/>
    </source>
</evidence>
<dbReference type="SUPFAM" id="SSF81273">
    <property type="entry name" value="H-NS histone-like proteins"/>
    <property type="match status" value="1"/>
</dbReference>
<evidence type="ECO:0000256" key="3">
    <source>
        <dbReference type="ARBA" id="ARBA00022490"/>
    </source>
</evidence>
<feature type="region of interest" description="Disordered" evidence="5">
    <location>
        <begin position="61"/>
        <end position="119"/>
    </location>
</feature>
<dbReference type="Pfam" id="PF00816">
    <property type="entry name" value="Histone_HNS"/>
    <property type="match status" value="1"/>
</dbReference>
<comment type="similarity">
    <text evidence="2">Belongs to the histone-like protein H-NS family.</text>
</comment>
<gene>
    <name evidence="7" type="ORF">FPZ22_04950</name>
</gene>
<accession>A0A518N359</accession>
<feature type="compositionally biased region" description="Polar residues" evidence="5">
    <location>
        <begin position="85"/>
        <end position="94"/>
    </location>
</feature>
<dbReference type="KEGG" id="lug:FPZ22_04950"/>
<dbReference type="Proteomes" id="UP000316584">
    <property type="component" value="Chromosome"/>
</dbReference>
<dbReference type="AlphaFoldDB" id="A0A518N359"/>
<dbReference type="PANTHER" id="PTHR38097">
    <property type="match status" value="1"/>
</dbReference>
<dbReference type="PANTHER" id="PTHR38097:SF2">
    <property type="entry name" value="DNA-BINDING PROTEIN STPA"/>
    <property type="match status" value="1"/>
</dbReference>
<dbReference type="SMART" id="SM00528">
    <property type="entry name" value="HNS"/>
    <property type="match status" value="1"/>
</dbReference>
<keyword evidence="4" id="KW-0238">DNA-binding</keyword>
<dbReference type="GO" id="GO:0003681">
    <property type="term" value="F:bent DNA binding"/>
    <property type="evidence" value="ECO:0007669"/>
    <property type="project" value="TreeGrafter"/>
</dbReference>
<feature type="domain" description="DNA-binding protein H-NS-like C-terminal" evidence="6">
    <location>
        <begin position="70"/>
        <end position="118"/>
    </location>
</feature>
<feature type="compositionally biased region" description="Basic and acidic residues" evidence="5">
    <location>
        <begin position="103"/>
        <end position="119"/>
    </location>
</feature>
<dbReference type="GO" id="GO:0009295">
    <property type="term" value="C:nucleoid"/>
    <property type="evidence" value="ECO:0007669"/>
    <property type="project" value="UniProtKB-SubCell"/>
</dbReference>
<evidence type="ECO:0000313" key="8">
    <source>
        <dbReference type="Proteomes" id="UP000316584"/>
    </source>
</evidence>
<protein>
    <submittedName>
        <fullName evidence="7">H-NS histone family protein</fullName>
    </submittedName>
</protein>
<keyword evidence="8" id="KW-1185">Reference proteome</keyword>
<dbReference type="InterPro" id="IPR037150">
    <property type="entry name" value="H-NS_C_dom_sf"/>
</dbReference>
<evidence type="ECO:0000259" key="6">
    <source>
        <dbReference type="SMART" id="SM00528"/>
    </source>
</evidence>
<name>A0A518N359_9GAMM</name>
<dbReference type="EMBL" id="CP042218">
    <property type="protein sequence ID" value="QDW66324.1"/>
    <property type="molecule type" value="Genomic_DNA"/>
</dbReference>
<dbReference type="OrthoDB" id="5297879at2"/>
<evidence type="ECO:0000256" key="1">
    <source>
        <dbReference type="ARBA" id="ARBA00004453"/>
    </source>
</evidence>
<organism evidence="7 8">
    <name type="scientific">Luteimonas granuli</name>
    <dbReference type="NCBI Taxonomy" id="1176533"/>
    <lineage>
        <taxon>Bacteria</taxon>
        <taxon>Pseudomonadati</taxon>
        <taxon>Pseudomonadota</taxon>
        <taxon>Gammaproteobacteria</taxon>
        <taxon>Lysobacterales</taxon>
        <taxon>Lysobacteraceae</taxon>
        <taxon>Luteimonas</taxon>
    </lineage>
</organism>
<proteinExistence type="inferred from homology"/>
<dbReference type="GO" id="GO:0001217">
    <property type="term" value="F:DNA-binding transcription repressor activity"/>
    <property type="evidence" value="ECO:0007669"/>
    <property type="project" value="TreeGrafter"/>
</dbReference>
<evidence type="ECO:0000313" key="7">
    <source>
        <dbReference type="EMBL" id="QDW66324.1"/>
    </source>
</evidence>
<dbReference type="GO" id="GO:0032993">
    <property type="term" value="C:protein-DNA complex"/>
    <property type="evidence" value="ECO:0007669"/>
    <property type="project" value="TreeGrafter"/>
</dbReference>
<evidence type="ECO:0000256" key="4">
    <source>
        <dbReference type="ARBA" id="ARBA00023125"/>
    </source>
</evidence>
<dbReference type="Gene3D" id="4.10.430.10">
    <property type="entry name" value="Histone-like protein H-NS, C-terminal domain"/>
    <property type="match status" value="1"/>
</dbReference>
<dbReference type="GO" id="GO:0000976">
    <property type="term" value="F:transcription cis-regulatory region binding"/>
    <property type="evidence" value="ECO:0007669"/>
    <property type="project" value="TreeGrafter"/>
</dbReference>
<keyword evidence="3" id="KW-0963">Cytoplasm</keyword>
<evidence type="ECO:0000256" key="2">
    <source>
        <dbReference type="ARBA" id="ARBA00010610"/>
    </source>
</evidence>
<comment type="subcellular location">
    <subcellularLocation>
        <location evidence="1">Cytoplasm</location>
        <location evidence="1">Nucleoid</location>
    </subcellularLocation>
</comment>
<reference evidence="7 8" key="1">
    <citation type="submission" date="2019-07" db="EMBL/GenBank/DDBJ databases">
        <title>Full genome sequence of Luteimonas sp. Gr-4.</title>
        <authorList>
            <person name="Im W.-T."/>
        </authorList>
    </citation>
    <scope>NUCLEOTIDE SEQUENCE [LARGE SCALE GENOMIC DNA]</scope>
    <source>
        <strain evidence="7 8">Gr-4</strain>
    </source>
</reference>
<sequence>MSIDLNTLSARELDSLITRAKKRKTVLKKRKPIAAVRARLKAAAAAEGYTIEELFGTSAGAAPRAAKAPRAPRKTGVKVPPKYRNTANPEQTWTGRGKQPRWMAEEVAKGRRPEDFLIA</sequence>
<dbReference type="InterPro" id="IPR027444">
    <property type="entry name" value="H-NS_C_dom"/>
</dbReference>
<dbReference type="GO" id="GO:0003680">
    <property type="term" value="F:minor groove of adenine-thymine-rich DNA binding"/>
    <property type="evidence" value="ECO:0007669"/>
    <property type="project" value="TreeGrafter"/>
</dbReference>